<proteinExistence type="predicted"/>
<sequence length="1119" mass="110969">MANNTFNPTALANGTSNLLVRASALNLSTDLVQAGVVFNDAVRASLGLFTQAGSGNSNPFLGSYTTDLHAVQNDIAAMLANPGQVTLGGQTFTLNATDTAVLTNVQAQITTLLAAAPQTANAATITAADQTVHAVQQEILQEINGDAHLSGALNKVAFLANTGGQDVAFQNTPAGADDAASLAAATAGNTLKDVGVVFNKVVDLASGGISTANLQEVTTDLTAISQGLTNILNNKTQLAQIEKGETANAAALTTIHLQTVLGQVNLELNQYAKAETTGNQAALRGTADNLLDSIDIIQNDANLNMAAGGNGKPGHAGGFAEDPGGLTGTVTKFQDNQAQTNFWAAFLAEGNTINATLQKIATGGAQASAALVTQIQNYQAFGANFDAAQGNVFRGRFDNELLSGTLEADTAAAVKGLQGILNGDTGAALAADKAMLAAAGQGFAADAMDVSGNNIAIGGATYVGSATTVSTATSVHGLAQGTIPVTATPNLANGTGGSSTTPPSTGGGGAGGGTGTGGMHTTPVNFDPAALANGTSNLLTRATAIQHSTDLVQAGVVFNDAVRASLGLFSLANSGNSPAFLTSYQADITAVQTDIAAMLANPGQVTLGGKTFALNATDTAVLTNVEGQLGTLLQAAGQFANANTQAAASQTIHALQQEILQEIHNDAHLTNALDNVPFLANTGGMDVAFQTSPAGADDPMSLAAATAGNSLKDVGLVFNKAVELASGGVNAGNLAEINTDLTAVSQGLTAILNNKTQLAQIETGETANAAALTTIHLQTVLGQVNLQLNKYDAAAATGNQAALRGTADNLLDSIDIIQNDANLNKAAGGNGQAGHAGGFAEDPGGLTGTVTKFQDNQAQTNFWAAFLAEGNTINATLQKIATGAAQASAALITQIQNYQQFGANFDAAQGAVFQGRFDNELLSGTLEADTAAAVKGLQGILNGDTGAALAADKAMIAAAGQGFAADAMDVSGNNIPVNGGTYVGTATTISAATSIKGTAHGTIPVTATPNLANGTGGTAAAGTTNAGGAAAGAAGAAGGTTANGGAAAGGTSNAGGTANNGGGTANNGGTSTGGQTANNGSNNAHHSDHHHDHSSHVTAQSAMTGPDLSHHHAMHHMWA</sequence>
<dbReference type="RefSeq" id="WP_012044384.1">
    <property type="nucleotide sequence ID" value="NZ_JABFDP010000043.1"/>
</dbReference>
<comment type="caution">
    <text evidence="2">The sequence shown here is derived from an EMBL/GenBank/DDBJ whole genome shotgun (WGS) entry which is preliminary data.</text>
</comment>
<keyword evidence="3" id="KW-1185">Reference proteome</keyword>
<evidence type="ECO:0000256" key="1">
    <source>
        <dbReference type="SAM" id="MobiDB-lite"/>
    </source>
</evidence>
<feature type="compositionally biased region" description="Gly residues" evidence="1">
    <location>
        <begin position="1059"/>
        <end position="1072"/>
    </location>
</feature>
<evidence type="ECO:0000313" key="3">
    <source>
        <dbReference type="Proteomes" id="UP001314635"/>
    </source>
</evidence>
<reference evidence="3" key="1">
    <citation type="journal article" date="2021" name="ISME J.">
        <title>Evolutionary origin and ecological implication of a unique nif island in free-living Bradyrhizobium lineages.</title>
        <authorList>
            <person name="Tao J."/>
        </authorList>
    </citation>
    <scope>NUCLEOTIDE SEQUENCE [LARGE SCALE GENOMIC DNA]</scope>
    <source>
        <strain evidence="3">SZCCT0094</strain>
    </source>
</reference>
<feature type="compositionally biased region" description="Basic and acidic residues" evidence="1">
    <location>
        <begin position="1085"/>
        <end position="1095"/>
    </location>
</feature>
<feature type="region of interest" description="Disordered" evidence="1">
    <location>
        <begin position="1059"/>
        <end position="1119"/>
    </location>
</feature>
<dbReference type="Proteomes" id="UP001314635">
    <property type="component" value="Unassembled WGS sequence"/>
</dbReference>
<gene>
    <name evidence="2" type="ORF">JQ619_34495</name>
</gene>
<feature type="compositionally biased region" description="Gly residues" evidence="1">
    <location>
        <begin position="505"/>
        <end position="518"/>
    </location>
</feature>
<organism evidence="2 3">
    <name type="scientific">Bradyrhizobium denitrificans</name>
    <dbReference type="NCBI Taxonomy" id="2734912"/>
    <lineage>
        <taxon>Bacteria</taxon>
        <taxon>Pseudomonadati</taxon>
        <taxon>Pseudomonadota</taxon>
        <taxon>Alphaproteobacteria</taxon>
        <taxon>Hyphomicrobiales</taxon>
        <taxon>Nitrobacteraceae</taxon>
        <taxon>Bradyrhizobium</taxon>
    </lineage>
</organism>
<evidence type="ECO:0000313" key="2">
    <source>
        <dbReference type="EMBL" id="MBR1140870.1"/>
    </source>
</evidence>
<feature type="region of interest" description="Disordered" evidence="1">
    <location>
        <begin position="489"/>
        <end position="527"/>
    </location>
</feature>
<name>A0ABS5GHR4_9BRAD</name>
<feature type="compositionally biased region" description="Low complexity" evidence="1">
    <location>
        <begin position="1073"/>
        <end position="1084"/>
    </location>
</feature>
<accession>A0ABS5GHR4</accession>
<protein>
    <submittedName>
        <fullName evidence="2">Uncharacterized protein</fullName>
    </submittedName>
</protein>
<dbReference type="EMBL" id="JAFCLK010000050">
    <property type="protein sequence ID" value="MBR1140870.1"/>
    <property type="molecule type" value="Genomic_DNA"/>
</dbReference>